<gene>
    <name evidence="3" type="ORF">L0M99_00745</name>
</gene>
<sequence>MSTQLSFNLEELAQKRVVGLGSYQLAKLSTPNPKRPHLQLVDATYIERARAKSRHPAGSKTPCPPAVGRENRSEGPAAAFDSLPQWARRAPRIARVKPAPLVAVPPAAKAGNLDSARRPAPQKPLPNKLMVPRVSHKLFQVSLGLLLVAAALISGVGLGGYWDAAADGARETSQISSELTAETSQASSADLLLGR</sequence>
<reference evidence="3" key="1">
    <citation type="submission" date="2022-01" db="EMBL/GenBank/DDBJ databases">
        <title>Collection of gut derived symbiotic bacterial strains cultured from healthy donors.</title>
        <authorList>
            <person name="Lin H."/>
            <person name="Kohout C."/>
            <person name="Waligurski E."/>
            <person name="Pamer E.G."/>
        </authorList>
    </citation>
    <scope>NUCLEOTIDE SEQUENCE</scope>
    <source>
        <strain evidence="3">DFI.7.46</strain>
    </source>
</reference>
<dbReference type="RefSeq" id="WP_238127436.1">
    <property type="nucleotide sequence ID" value="NZ_JAKNHJ010000001.1"/>
</dbReference>
<evidence type="ECO:0000256" key="2">
    <source>
        <dbReference type="SAM" id="Phobius"/>
    </source>
</evidence>
<evidence type="ECO:0000313" key="3">
    <source>
        <dbReference type="EMBL" id="MCG4617024.1"/>
    </source>
</evidence>
<feature type="transmembrane region" description="Helical" evidence="2">
    <location>
        <begin position="138"/>
        <end position="162"/>
    </location>
</feature>
<evidence type="ECO:0000256" key="1">
    <source>
        <dbReference type="SAM" id="MobiDB-lite"/>
    </source>
</evidence>
<proteinExistence type="predicted"/>
<organism evidence="3 4">
    <name type="scientific">Varibaculum cambriense</name>
    <dbReference type="NCBI Taxonomy" id="184870"/>
    <lineage>
        <taxon>Bacteria</taxon>
        <taxon>Bacillati</taxon>
        <taxon>Actinomycetota</taxon>
        <taxon>Actinomycetes</taxon>
        <taxon>Actinomycetales</taxon>
        <taxon>Actinomycetaceae</taxon>
        <taxon>Varibaculum</taxon>
    </lineage>
</organism>
<dbReference type="AlphaFoldDB" id="A0AAJ1B9Y5"/>
<evidence type="ECO:0000313" key="4">
    <source>
        <dbReference type="Proteomes" id="UP001200537"/>
    </source>
</evidence>
<protein>
    <submittedName>
        <fullName evidence="3">Uncharacterized protein</fullName>
    </submittedName>
</protein>
<keyword evidence="2" id="KW-1133">Transmembrane helix</keyword>
<keyword evidence="2" id="KW-0472">Membrane</keyword>
<keyword evidence="2" id="KW-0812">Transmembrane</keyword>
<accession>A0AAJ1B9Y5</accession>
<feature type="region of interest" description="Disordered" evidence="1">
    <location>
        <begin position="50"/>
        <end position="81"/>
    </location>
</feature>
<comment type="caution">
    <text evidence="3">The sequence shown here is derived from an EMBL/GenBank/DDBJ whole genome shotgun (WGS) entry which is preliminary data.</text>
</comment>
<dbReference type="EMBL" id="JAKNHJ010000001">
    <property type="protein sequence ID" value="MCG4617024.1"/>
    <property type="molecule type" value="Genomic_DNA"/>
</dbReference>
<dbReference type="Proteomes" id="UP001200537">
    <property type="component" value="Unassembled WGS sequence"/>
</dbReference>
<name>A0AAJ1B9Y5_9ACTO</name>